<gene>
    <name evidence="3" type="ORF">CTEN210_07633</name>
</gene>
<feature type="chain" id="PRO_5042183737" description="PPIase cyclophilin-type domain-containing protein" evidence="1">
    <location>
        <begin position="25"/>
        <end position="321"/>
    </location>
</feature>
<dbReference type="GO" id="GO:0003755">
    <property type="term" value="F:peptidyl-prolyl cis-trans isomerase activity"/>
    <property type="evidence" value="ECO:0007669"/>
    <property type="project" value="InterPro"/>
</dbReference>
<evidence type="ECO:0000256" key="1">
    <source>
        <dbReference type="SAM" id="SignalP"/>
    </source>
</evidence>
<evidence type="ECO:0000259" key="2">
    <source>
        <dbReference type="PROSITE" id="PS50072"/>
    </source>
</evidence>
<comment type="caution">
    <text evidence="3">The sequence shown here is derived from an EMBL/GenBank/DDBJ whole genome shotgun (WGS) entry which is preliminary data.</text>
</comment>
<proteinExistence type="predicted"/>
<reference evidence="3 4" key="1">
    <citation type="journal article" date="2021" name="Sci. Rep.">
        <title>The genome of the diatom Chaetoceros tenuissimus carries an ancient integrated fragment of an extant virus.</title>
        <authorList>
            <person name="Hongo Y."/>
            <person name="Kimura K."/>
            <person name="Takaki Y."/>
            <person name="Yoshida Y."/>
            <person name="Baba S."/>
            <person name="Kobayashi G."/>
            <person name="Nagasaki K."/>
            <person name="Hano T."/>
            <person name="Tomaru Y."/>
        </authorList>
    </citation>
    <scope>NUCLEOTIDE SEQUENCE [LARGE SCALE GENOMIC DNA]</scope>
    <source>
        <strain evidence="3 4">NIES-3715</strain>
    </source>
</reference>
<evidence type="ECO:0000313" key="3">
    <source>
        <dbReference type="EMBL" id="GFH51157.1"/>
    </source>
</evidence>
<dbReference type="EMBL" id="BLLK01000045">
    <property type="protein sequence ID" value="GFH51157.1"/>
    <property type="molecule type" value="Genomic_DNA"/>
</dbReference>
<keyword evidence="4" id="KW-1185">Reference proteome</keyword>
<evidence type="ECO:0000313" key="4">
    <source>
        <dbReference type="Proteomes" id="UP001054902"/>
    </source>
</evidence>
<protein>
    <recommendedName>
        <fullName evidence="2">PPIase cyclophilin-type domain-containing protein</fullName>
    </recommendedName>
</protein>
<dbReference type="AlphaFoldDB" id="A0AAD3CSA0"/>
<name>A0AAD3CSA0_9STRA</name>
<dbReference type="Proteomes" id="UP001054902">
    <property type="component" value="Unassembled WGS sequence"/>
</dbReference>
<dbReference type="InterPro" id="IPR002130">
    <property type="entry name" value="Cyclophilin-type_PPIase_dom"/>
</dbReference>
<dbReference type="InterPro" id="IPR029000">
    <property type="entry name" value="Cyclophilin-like_dom_sf"/>
</dbReference>
<keyword evidence="1" id="KW-0732">Signal</keyword>
<organism evidence="3 4">
    <name type="scientific">Chaetoceros tenuissimus</name>
    <dbReference type="NCBI Taxonomy" id="426638"/>
    <lineage>
        <taxon>Eukaryota</taxon>
        <taxon>Sar</taxon>
        <taxon>Stramenopiles</taxon>
        <taxon>Ochrophyta</taxon>
        <taxon>Bacillariophyta</taxon>
        <taxon>Coscinodiscophyceae</taxon>
        <taxon>Chaetocerotophycidae</taxon>
        <taxon>Chaetocerotales</taxon>
        <taxon>Chaetocerotaceae</taxon>
        <taxon>Chaetoceros</taxon>
    </lineage>
</organism>
<dbReference type="SUPFAM" id="SSF50891">
    <property type="entry name" value="Cyclophilin-like"/>
    <property type="match status" value="1"/>
</dbReference>
<sequence>MTPVSKSFGFIFLLVVALVSQAFAQQADDGFSLTLVNQLPEPVVVHWESLDGKRVPQHDDVVPGKGGEISIKTSPHHIFSYDYGGHRHYVTAPTLEQVAMEPNRNPVIILTAEKTEILVDCMVTSHGRKKANIPLRIRVIPWWSPRGATRFLDLVRAGYYNEVALHRSVPNFLTQFGISSNVELRQKFLNQRIYDDPLPRQTNFSRIMFQPGFMSFAGSGDNSRTTEVFIVQPGTTQRQLNHFGTNSWETPFGLVDFVEETPVPDFYSYGDIQPFGEGPDPAKIYEDNGYDYLKQNFPKMDIIQQCNVIEISAEDVGGGDL</sequence>
<accession>A0AAD3CSA0</accession>
<dbReference type="Gene3D" id="2.40.100.10">
    <property type="entry name" value="Cyclophilin-like"/>
    <property type="match status" value="1"/>
</dbReference>
<feature type="signal peptide" evidence="1">
    <location>
        <begin position="1"/>
        <end position="24"/>
    </location>
</feature>
<feature type="domain" description="PPIase cyclophilin-type" evidence="2">
    <location>
        <begin position="144"/>
        <end position="303"/>
    </location>
</feature>
<dbReference type="Pfam" id="PF00160">
    <property type="entry name" value="Pro_isomerase"/>
    <property type="match status" value="1"/>
</dbReference>
<dbReference type="PROSITE" id="PS50072">
    <property type="entry name" value="CSA_PPIASE_2"/>
    <property type="match status" value="1"/>
</dbReference>